<reference evidence="4" key="1">
    <citation type="journal article" date="2019" name="Int. J. Syst. Evol. Microbiol.">
        <title>The Global Catalogue of Microorganisms (GCM) 10K type strain sequencing project: providing services to taxonomists for standard genome sequencing and annotation.</title>
        <authorList>
            <consortium name="The Broad Institute Genomics Platform"/>
            <consortium name="The Broad Institute Genome Sequencing Center for Infectious Disease"/>
            <person name="Wu L."/>
            <person name="Ma J."/>
        </authorList>
    </citation>
    <scope>NUCLEOTIDE SEQUENCE [LARGE SCALE GENOMIC DNA]</scope>
    <source>
        <strain evidence="4">CGMCC 4.5798</strain>
    </source>
</reference>
<keyword evidence="1" id="KW-0732">Signal</keyword>
<protein>
    <submittedName>
        <fullName evidence="3">PEP-CTERM sorting domain-containing protein</fullName>
    </submittedName>
</protein>
<keyword evidence="4" id="KW-1185">Reference proteome</keyword>
<gene>
    <name evidence="3" type="ORF">ACFPO9_16040</name>
</gene>
<proteinExistence type="predicted"/>
<dbReference type="Pfam" id="PF07589">
    <property type="entry name" value="PEP-CTERM"/>
    <property type="match status" value="1"/>
</dbReference>
<dbReference type="EMBL" id="JBHSMZ010000010">
    <property type="protein sequence ID" value="MFC5550025.1"/>
    <property type="molecule type" value="Genomic_DNA"/>
</dbReference>
<feature type="chain" id="PRO_5045535454" evidence="1">
    <location>
        <begin position="27"/>
        <end position="250"/>
    </location>
</feature>
<evidence type="ECO:0000259" key="2">
    <source>
        <dbReference type="Pfam" id="PF07589"/>
    </source>
</evidence>
<dbReference type="RefSeq" id="WP_379772115.1">
    <property type="nucleotide sequence ID" value="NZ_JBHSMZ010000010.1"/>
</dbReference>
<organism evidence="3 4">
    <name type="scientific">Massilia aerilata</name>
    <dbReference type="NCBI Taxonomy" id="453817"/>
    <lineage>
        <taxon>Bacteria</taxon>
        <taxon>Pseudomonadati</taxon>
        <taxon>Pseudomonadota</taxon>
        <taxon>Betaproteobacteria</taxon>
        <taxon>Burkholderiales</taxon>
        <taxon>Oxalobacteraceae</taxon>
        <taxon>Telluria group</taxon>
        <taxon>Massilia</taxon>
    </lineage>
</organism>
<dbReference type="NCBIfam" id="TIGR02595">
    <property type="entry name" value="PEP_CTERM"/>
    <property type="match status" value="1"/>
</dbReference>
<dbReference type="Proteomes" id="UP001596086">
    <property type="component" value="Unassembled WGS sequence"/>
</dbReference>
<feature type="signal peptide" evidence="1">
    <location>
        <begin position="1"/>
        <end position="26"/>
    </location>
</feature>
<feature type="domain" description="Ice-binding protein C-terminal" evidence="2">
    <location>
        <begin position="225"/>
        <end position="248"/>
    </location>
</feature>
<dbReference type="InterPro" id="IPR013424">
    <property type="entry name" value="Ice-binding_C"/>
</dbReference>
<comment type="caution">
    <text evidence="3">The sequence shown here is derived from an EMBL/GenBank/DDBJ whole genome shotgun (WGS) entry which is preliminary data.</text>
</comment>
<sequence length="250" mass="25875">MLTTKRFASAIGAVAMSFAMMSAAYADVLVDRGLPSDNLNLNTANRSNVAWTDAGYQRGDYWVEGDTFTNTTGATWNINTIRIWTVGPTGTVSLIGGLSSGSPGSLTSISSTYTATPTTYPGGASYTTTSGATRSLTQIDFAVNLTLGAGQTYMFFLDGTGGDYVIPFMSASNAALSGTPQQGADDLLWEAHMVGGSAISVDSFTSLGNGWDKASDFNVQVLGTAVPEPGSMALLALGLLGGAVARRRKS</sequence>
<accession>A0ABW0S294</accession>
<evidence type="ECO:0000313" key="3">
    <source>
        <dbReference type="EMBL" id="MFC5550025.1"/>
    </source>
</evidence>
<name>A0ABW0S294_9BURK</name>
<evidence type="ECO:0000313" key="4">
    <source>
        <dbReference type="Proteomes" id="UP001596086"/>
    </source>
</evidence>
<evidence type="ECO:0000256" key="1">
    <source>
        <dbReference type="SAM" id="SignalP"/>
    </source>
</evidence>